<protein>
    <recommendedName>
        <fullName evidence="4">Lipoprotein</fullName>
    </recommendedName>
</protein>
<gene>
    <name evidence="2" type="ORF">FAZ19_12765</name>
</gene>
<dbReference type="RefSeq" id="WP_136821096.1">
    <property type="nucleotide sequence ID" value="NZ_BMJX01000003.1"/>
</dbReference>
<comment type="caution">
    <text evidence="2">The sequence shown here is derived from an EMBL/GenBank/DDBJ whole genome shotgun (WGS) entry which is preliminary data.</text>
</comment>
<dbReference type="Proteomes" id="UP000309872">
    <property type="component" value="Unassembled WGS sequence"/>
</dbReference>
<accession>A0A4U0H2T6</accession>
<organism evidence="2 3">
    <name type="scientific">Sphingobacterium alkalisoli</name>
    <dbReference type="NCBI Taxonomy" id="1874115"/>
    <lineage>
        <taxon>Bacteria</taxon>
        <taxon>Pseudomonadati</taxon>
        <taxon>Bacteroidota</taxon>
        <taxon>Sphingobacteriia</taxon>
        <taxon>Sphingobacteriales</taxon>
        <taxon>Sphingobacteriaceae</taxon>
        <taxon>Sphingobacterium</taxon>
    </lineage>
</organism>
<feature type="chain" id="PRO_5020287058" description="Lipoprotein" evidence="1">
    <location>
        <begin position="23"/>
        <end position="224"/>
    </location>
</feature>
<proteinExistence type="predicted"/>
<dbReference type="OrthoDB" id="978751at2"/>
<keyword evidence="1" id="KW-0732">Signal</keyword>
<evidence type="ECO:0000313" key="2">
    <source>
        <dbReference type="EMBL" id="TJY65967.1"/>
    </source>
</evidence>
<dbReference type="AlphaFoldDB" id="A0A4U0H2T6"/>
<evidence type="ECO:0000256" key="1">
    <source>
        <dbReference type="SAM" id="SignalP"/>
    </source>
</evidence>
<dbReference type="EMBL" id="SUKA01000003">
    <property type="protein sequence ID" value="TJY65967.1"/>
    <property type="molecule type" value="Genomic_DNA"/>
</dbReference>
<sequence>MLKRIFLSSIVLMLVFSLSSCFDIVEEINVQSNGAGKVKAILNLSKSKTKVASLMLLDSVNGIKVPSKTTIQKEMNDIVLLLRKTKGVSNVNSNLDFNNYIATLECNFNNVAALNAFTKTLSAKFKTNISGYTTYAYDPSSKVFVRKYNASQDAKKEFAKLKGENQKAFNDAYFTSIYRFSDPVKSQQNSKASLSPNRKAVMLRTGMLDLINGKTNLSNTISLN</sequence>
<name>A0A4U0H2T6_9SPHI</name>
<evidence type="ECO:0008006" key="4">
    <source>
        <dbReference type="Google" id="ProtNLM"/>
    </source>
</evidence>
<reference evidence="2 3" key="1">
    <citation type="submission" date="2019-04" db="EMBL/GenBank/DDBJ databases">
        <title>Sphingobacterium olei sp. nov., isolated from oil-contaminated soil.</title>
        <authorList>
            <person name="Liu B."/>
        </authorList>
    </citation>
    <scope>NUCLEOTIDE SEQUENCE [LARGE SCALE GENOMIC DNA]</scope>
    <source>
        <strain evidence="2 3">Y3L14</strain>
    </source>
</reference>
<feature type="signal peptide" evidence="1">
    <location>
        <begin position="1"/>
        <end position="22"/>
    </location>
</feature>
<dbReference type="PROSITE" id="PS51257">
    <property type="entry name" value="PROKAR_LIPOPROTEIN"/>
    <property type="match status" value="1"/>
</dbReference>
<evidence type="ECO:0000313" key="3">
    <source>
        <dbReference type="Proteomes" id="UP000309872"/>
    </source>
</evidence>
<keyword evidence="3" id="KW-1185">Reference proteome</keyword>